<evidence type="ECO:0000313" key="9">
    <source>
        <dbReference type="Proteomes" id="UP000178249"/>
    </source>
</evidence>
<name>A0A1F6C5R7_9BACT</name>
<dbReference type="EMBL" id="MFKP01000009">
    <property type="protein sequence ID" value="OGG44443.1"/>
    <property type="molecule type" value="Genomic_DNA"/>
</dbReference>
<evidence type="ECO:0000256" key="2">
    <source>
        <dbReference type="ARBA" id="ARBA00022980"/>
    </source>
</evidence>
<evidence type="ECO:0000313" key="8">
    <source>
        <dbReference type="EMBL" id="OGG44443.1"/>
    </source>
</evidence>
<feature type="domain" description="Large ribosomal subunit protein uL6 alpha-beta" evidence="7">
    <location>
        <begin position="91"/>
        <end position="163"/>
    </location>
</feature>
<dbReference type="Gene3D" id="3.90.930.12">
    <property type="entry name" value="Ribosomal protein L6, alpha-beta domain"/>
    <property type="match status" value="2"/>
</dbReference>
<evidence type="ECO:0000256" key="3">
    <source>
        <dbReference type="ARBA" id="ARBA00023274"/>
    </source>
</evidence>
<feature type="domain" description="Large ribosomal subunit protein uL6 alpha-beta" evidence="7">
    <location>
        <begin position="11"/>
        <end position="81"/>
    </location>
</feature>
<evidence type="ECO:0000256" key="6">
    <source>
        <dbReference type="RuleBase" id="RU003870"/>
    </source>
</evidence>
<dbReference type="InterPro" id="IPR036789">
    <property type="entry name" value="Ribosomal_uL6-like_a/b-dom_sf"/>
</dbReference>
<dbReference type="InterPro" id="IPR020040">
    <property type="entry name" value="Ribosomal_uL6_a/b-dom"/>
</dbReference>
<keyword evidence="4 6" id="KW-0694">RNA-binding</keyword>
<comment type="caution">
    <text evidence="8">The sequence shown here is derived from an EMBL/GenBank/DDBJ whole genome shotgun (WGS) entry which is preliminary data.</text>
</comment>
<gene>
    <name evidence="4" type="primary">rplF</name>
    <name evidence="8" type="ORF">A2841_00535</name>
</gene>
<comment type="subunit">
    <text evidence="4">Part of the 50S ribosomal subunit.</text>
</comment>
<dbReference type="NCBIfam" id="TIGR03654">
    <property type="entry name" value="L6_bact"/>
    <property type="match status" value="1"/>
</dbReference>
<keyword evidence="2 4" id="KW-0689">Ribosomal protein</keyword>
<comment type="similarity">
    <text evidence="1 4 5">Belongs to the universal ribosomal protein uL6 family.</text>
</comment>
<dbReference type="InterPro" id="IPR019906">
    <property type="entry name" value="Ribosomal_uL6_bac-type"/>
</dbReference>
<dbReference type="PRINTS" id="PR00059">
    <property type="entry name" value="RIBOSOMALL6"/>
</dbReference>
<dbReference type="SUPFAM" id="SSF56053">
    <property type="entry name" value="Ribosomal protein L6"/>
    <property type="match status" value="2"/>
</dbReference>
<dbReference type="HAMAP" id="MF_01365_B">
    <property type="entry name" value="Ribosomal_uL6_B"/>
    <property type="match status" value="1"/>
</dbReference>
<evidence type="ECO:0000256" key="4">
    <source>
        <dbReference type="HAMAP-Rule" id="MF_01365"/>
    </source>
</evidence>
<keyword evidence="3 4" id="KW-0687">Ribonucleoprotein</keyword>
<evidence type="ECO:0000259" key="7">
    <source>
        <dbReference type="Pfam" id="PF00347"/>
    </source>
</evidence>
<evidence type="ECO:0000256" key="1">
    <source>
        <dbReference type="ARBA" id="ARBA00009356"/>
    </source>
</evidence>
<accession>A0A1F6C5R7</accession>
<dbReference type="PANTHER" id="PTHR11655:SF14">
    <property type="entry name" value="LARGE RIBOSOMAL SUBUNIT PROTEIN UL6M"/>
    <property type="match status" value="1"/>
</dbReference>
<protein>
    <recommendedName>
        <fullName evidence="4">Large ribosomal subunit protein uL6</fullName>
    </recommendedName>
</protein>
<dbReference type="GO" id="GO:0002181">
    <property type="term" value="P:cytoplasmic translation"/>
    <property type="evidence" value="ECO:0007669"/>
    <property type="project" value="TreeGrafter"/>
</dbReference>
<dbReference type="GO" id="GO:0019843">
    <property type="term" value="F:rRNA binding"/>
    <property type="evidence" value="ECO:0007669"/>
    <property type="project" value="UniProtKB-UniRule"/>
</dbReference>
<dbReference type="InterPro" id="IPR002358">
    <property type="entry name" value="Ribosomal_uL6_CS"/>
</dbReference>
<dbReference type="AlphaFoldDB" id="A0A1F6C5R7"/>
<keyword evidence="4 6" id="KW-0699">rRNA-binding</keyword>
<dbReference type="Pfam" id="PF00347">
    <property type="entry name" value="Ribosomal_L6"/>
    <property type="match status" value="2"/>
</dbReference>
<dbReference type="FunFam" id="3.90.930.12:FF:000001">
    <property type="entry name" value="50S ribosomal protein L6"/>
    <property type="match status" value="1"/>
</dbReference>
<dbReference type="PIRSF" id="PIRSF002162">
    <property type="entry name" value="Ribosomal_L6"/>
    <property type="match status" value="1"/>
</dbReference>
<dbReference type="Proteomes" id="UP000178249">
    <property type="component" value="Unassembled WGS sequence"/>
</dbReference>
<evidence type="ECO:0000256" key="5">
    <source>
        <dbReference type="RuleBase" id="RU003869"/>
    </source>
</evidence>
<comment type="function">
    <text evidence="4 6">This protein binds to the 23S rRNA, and is important in its secondary structure. It is located near the subunit interface in the base of the L7/L12 stalk, and near the tRNA binding site of the peptidyltransferase center.</text>
</comment>
<reference evidence="8 9" key="1">
    <citation type="journal article" date="2016" name="Nat. Commun.">
        <title>Thousands of microbial genomes shed light on interconnected biogeochemical processes in an aquifer system.</title>
        <authorList>
            <person name="Anantharaman K."/>
            <person name="Brown C.T."/>
            <person name="Hug L.A."/>
            <person name="Sharon I."/>
            <person name="Castelle C.J."/>
            <person name="Probst A.J."/>
            <person name="Thomas B.C."/>
            <person name="Singh A."/>
            <person name="Wilkins M.J."/>
            <person name="Karaoz U."/>
            <person name="Brodie E.L."/>
            <person name="Williams K.H."/>
            <person name="Hubbard S.S."/>
            <person name="Banfield J.F."/>
        </authorList>
    </citation>
    <scope>NUCLEOTIDE SEQUENCE [LARGE SCALE GENOMIC DNA]</scope>
</reference>
<dbReference type="InterPro" id="IPR000702">
    <property type="entry name" value="Ribosomal_uL6-like"/>
</dbReference>
<dbReference type="PANTHER" id="PTHR11655">
    <property type="entry name" value="60S/50S RIBOSOMAL PROTEIN L6/L9"/>
    <property type="match status" value="1"/>
</dbReference>
<dbReference type="PROSITE" id="PS00525">
    <property type="entry name" value="RIBOSOMAL_L6_1"/>
    <property type="match status" value="1"/>
</dbReference>
<organism evidence="8 9">
    <name type="scientific">Candidatus Kaiserbacteria bacterium RIFCSPHIGHO2_01_FULL_48_10</name>
    <dbReference type="NCBI Taxonomy" id="1798476"/>
    <lineage>
        <taxon>Bacteria</taxon>
        <taxon>Candidatus Kaiseribacteriota</taxon>
    </lineage>
</organism>
<proteinExistence type="inferred from homology"/>
<dbReference type="GO" id="GO:0003735">
    <property type="term" value="F:structural constituent of ribosome"/>
    <property type="evidence" value="ECO:0007669"/>
    <property type="project" value="UniProtKB-UniRule"/>
</dbReference>
<sequence length="181" mass="19100">MSKIGKNSIAIPEKTDVSVAGGVITVKGPLGLLSRPAHSLVTVTIADSAVTVTPNNNSKFARSLWGTTAAHIKNMIAGVSKKYEKKLTLEGIGYRVEPSGQNLKFIVGFSHPVLLAIPSGVDVAVEKNAMTVSGIDKDAVGQFAANIRTIKPPEPYKGKGIRYQGEYVRQKQGKKAAATSA</sequence>
<dbReference type="GO" id="GO:0022625">
    <property type="term" value="C:cytosolic large ribosomal subunit"/>
    <property type="evidence" value="ECO:0007669"/>
    <property type="project" value="UniProtKB-UniRule"/>
</dbReference>